<organism evidence="1 2">
    <name type="scientific">Candidatus Rhodoblastus alkanivorans</name>
    <dbReference type="NCBI Taxonomy" id="2954117"/>
    <lineage>
        <taxon>Bacteria</taxon>
        <taxon>Pseudomonadati</taxon>
        <taxon>Pseudomonadota</taxon>
        <taxon>Alphaproteobacteria</taxon>
        <taxon>Hyphomicrobiales</taxon>
        <taxon>Rhodoblastaceae</taxon>
        <taxon>Rhodoblastus</taxon>
    </lineage>
</organism>
<dbReference type="Proteomes" id="UP001139104">
    <property type="component" value="Unassembled WGS sequence"/>
</dbReference>
<comment type="caution">
    <text evidence="1">The sequence shown here is derived from an EMBL/GenBank/DDBJ whole genome shotgun (WGS) entry which is preliminary data.</text>
</comment>
<evidence type="ECO:0000313" key="2">
    <source>
        <dbReference type="Proteomes" id="UP001139104"/>
    </source>
</evidence>
<name>A0ABS9Z2N1_9HYPH</name>
<sequence>MTIGLKRRVFHYHLKKCGGTSINFWLDFYQSDDRRMGYEATRELKLAMNAVPRATDFERLMAPRFHQAFFGSSFIGSHMPLLKYAPPGTFAFTVLREPRRRIFSQVADWRRLADYESHRFFGHETKPMVADAVAGMALRDFLARYRKSFALDNYMTRALARVTLSEEEAVGAEAASLVDVALQNLRCFDLVGVTEDLTPFLRLLARDLGIAPLAAAPRLNVSASAENAAPEVEAAADLLDELTEADIRVYRGARALFEEQLAAGPEYSTEMFETEHASVVLADVLGRNRGDVVFSVRSPLVGAGFHGRDGPGLDNCNVWSGPQPRFTLYMPTPPDARLELKLWIRAFADESQRERLRVWTDGRETPHRFAPDASAPEENFREVLIVETRSTRDFIRLEIDVGETFTYGRPGGAAFDSRRRGVAFGFYGWRAIPEPAPDAPDEEAEPAYSAFS</sequence>
<dbReference type="SUPFAM" id="SSF52540">
    <property type="entry name" value="P-loop containing nucleoside triphosphate hydrolases"/>
    <property type="match status" value="1"/>
</dbReference>
<reference evidence="1" key="1">
    <citation type="journal article" date="2022" name="ISME J.">
        <title>Identification of active gaseous-alkane degraders at natural gas seeps.</title>
        <authorList>
            <person name="Farhan Ul Haque M."/>
            <person name="Hernandez M."/>
            <person name="Crombie A.T."/>
            <person name="Murrell J.C."/>
        </authorList>
    </citation>
    <scope>NUCLEOTIDE SEQUENCE</scope>
    <source>
        <strain evidence="1">PC2</strain>
    </source>
</reference>
<gene>
    <name evidence="1" type="ORF">K2U94_03640</name>
</gene>
<keyword evidence="2" id="KW-1185">Reference proteome</keyword>
<accession>A0ABS9Z2N1</accession>
<evidence type="ECO:0008006" key="3">
    <source>
        <dbReference type="Google" id="ProtNLM"/>
    </source>
</evidence>
<evidence type="ECO:0000313" key="1">
    <source>
        <dbReference type="EMBL" id="MCI4681863.1"/>
    </source>
</evidence>
<dbReference type="Gene3D" id="3.40.50.300">
    <property type="entry name" value="P-loop containing nucleotide triphosphate hydrolases"/>
    <property type="match status" value="1"/>
</dbReference>
<dbReference type="RefSeq" id="WP_243065904.1">
    <property type="nucleotide sequence ID" value="NZ_JAIVFK010000003.1"/>
</dbReference>
<dbReference type="EMBL" id="JAIVFP010000001">
    <property type="protein sequence ID" value="MCI4681863.1"/>
    <property type="molecule type" value="Genomic_DNA"/>
</dbReference>
<proteinExistence type="predicted"/>
<protein>
    <recommendedName>
        <fullName evidence="3">Sulfotransferase family protein</fullName>
    </recommendedName>
</protein>
<dbReference type="InterPro" id="IPR027417">
    <property type="entry name" value="P-loop_NTPase"/>
</dbReference>